<feature type="signal peptide" evidence="1">
    <location>
        <begin position="1"/>
        <end position="23"/>
    </location>
</feature>
<reference evidence="2 3" key="1">
    <citation type="submission" date="2018-06" db="EMBL/GenBank/DDBJ databases">
        <title>Genomic Encyclopedia of Type Strains, Phase III (KMG-III): the genomes of soil and plant-associated and newly described type strains.</title>
        <authorList>
            <person name="Whitman W."/>
        </authorList>
    </citation>
    <scope>NUCLEOTIDE SEQUENCE [LARGE SCALE GENOMIC DNA]</scope>
    <source>
        <strain evidence="2 3">JA737</strain>
    </source>
</reference>
<name>A0A318U1D5_9RHOB</name>
<evidence type="ECO:0000256" key="1">
    <source>
        <dbReference type="SAM" id="SignalP"/>
    </source>
</evidence>
<keyword evidence="3" id="KW-1185">Reference proteome</keyword>
<dbReference type="InterPro" id="IPR007410">
    <property type="entry name" value="LpqE-like"/>
</dbReference>
<dbReference type="InterPro" id="IPR058248">
    <property type="entry name" value="Lxx211020-like"/>
</dbReference>
<protein>
    <recommendedName>
        <fullName evidence="4">Copper(I)-binding protein</fullName>
    </recommendedName>
</protein>
<dbReference type="Proteomes" id="UP000247727">
    <property type="component" value="Unassembled WGS sequence"/>
</dbReference>
<dbReference type="SUPFAM" id="SSF110087">
    <property type="entry name" value="DR1885-like metal-binding protein"/>
    <property type="match status" value="1"/>
</dbReference>
<dbReference type="PANTHER" id="PTHR36302">
    <property type="entry name" value="BLR7088 PROTEIN"/>
    <property type="match status" value="1"/>
</dbReference>
<dbReference type="EMBL" id="QJTK01000007">
    <property type="protein sequence ID" value="PYF09782.1"/>
    <property type="molecule type" value="Genomic_DNA"/>
</dbReference>
<gene>
    <name evidence="2" type="ORF">C8J30_107154</name>
</gene>
<dbReference type="InterPro" id="IPR036182">
    <property type="entry name" value="PCuAC_sf"/>
</dbReference>
<comment type="caution">
    <text evidence="2">The sequence shown here is derived from an EMBL/GenBank/DDBJ whole genome shotgun (WGS) entry which is preliminary data.</text>
</comment>
<dbReference type="OrthoDB" id="9796962at2"/>
<dbReference type="PANTHER" id="PTHR36302:SF1">
    <property type="entry name" value="COPPER CHAPERONE PCU(A)C"/>
    <property type="match status" value="1"/>
</dbReference>
<accession>A0A318U1D5</accession>
<organism evidence="2 3">
    <name type="scientific">Rhodobacter viridis</name>
    <dbReference type="NCBI Taxonomy" id="1054202"/>
    <lineage>
        <taxon>Bacteria</taxon>
        <taxon>Pseudomonadati</taxon>
        <taxon>Pseudomonadota</taxon>
        <taxon>Alphaproteobacteria</taxon>
        <taxon>Rhodobacterales</taxon>
        <taxon>Rhodobacter group</taxon>
        <taxon>Rhodobacter</taxon>
    </lineage>
</organism>
<evidence type="ECO:0008006" key="4">
    <source>
        <dbReference type="Google" id="ProtNLM"/>
    </source>
</evidence>
<dbReference type="Pfam" id="PF04314">
    <property type="entry name" value="PCuAC"/>
    <property type="match status" value="1"/>
</dbReference>
<dbReference type="AlphaFoldDB" id="A0A318U1D5"/>
<dbReference type="Gene3D" id="2.60.40.1890">
    <property type="entry name" value="PCu(A)C copper chaperone"/>
    <property type="match status" value="1"/>
</dbReference>
<evidence type="ECO:0000313" key="3">
    <source>
        <dbReference type="Proteomes" id="UP000247727"/>
    </source>
</evidence>
<feature type="chain" id="PRO_5016349558" description="Copper(I)-binding protein" evidence="1">
    <location>
        <begin position="24"/>
        <end position="162"/>
    </location>
</feature>
<dbReference type="RefSeq" id="WP_110805891.1">
    <property type="nucleotide sequence ID" value="NZ_QJTK01000007.1"/>
</dbReference>
<keyword evidence="1" id="KW-0732">Signal</keyword>
<proteinExistence type="predicted"/>
<evidence type="ECO:0000313" key="2">
    <source>
        <dbReference type="EMBL" id="PYF09782.1"/>
    </source>
</evidence>
<sequence>MIKGIAAQLCALVLALAPVSVQAHEAHAGALTIIHPSIPAVMQGAQAAAGYFTIVNAGDSADRLTAVEVDFASSAMLHTSETDASGVTRMVHVEGVDVPAGATVKFAPGGLHVMFMGLTAPIAEGVLVPGTLVFEHAGKVPVEFMVTTAGKAPDMSGHKMTP</sequence>